<dbReference type="Pfam" id="PF00535">
    <property type="entry name" value="Glycos_transf_2"/>
    <property type="match status" value="1"/>
</dbReference>
<name>A0A1N6ITF1_9FLAO</name>
<sequence>MKKISIVIPVYNAEDYILRCLDSIKNQSYKNFEIILVNDRSSDNTLDVLNRYKLINNDLDVKIFTNEKNSGPSISRNLGIEMSTGEYLFFIDADDDLVDSTALESLINKTYDKPDIVMGGNNFFVDGKLTVSNYHTLKNKKETYINNEILNGFFSTEWASVVWNKLYDIQFVKKNHLRFAERLLHEDELWVFQASALAQKVNFVNKKTYNYYYSNKGSITANVGIKNLNDYKAILKEKLKFSEEYDLYDINNQTQNYVKNFAKRILLAKVALLDYKTFRSFYSDLKEDFKNYFPAKEEFSLNSLLAYYLYKMKFDKDFFLYGKFPKYINPLLKI</sequence>
<reference evidence="3" key="1">
    <citation type="submission" date="2016-11" db="EMBL/GenBank/DDBJ databases">
        <authorList>
            <person name="Varghese N."/>
            <person name="Submissions S."/>
        </authorList>
    </citation>
    <scope>NUCLEOTIDE SEQUENCE [LARGE SCALE GENOMIC DNA]</scope>
    <source>
        <strain evidence="3">DSM 27623</strain>
    </source>
</reference>
<dbReference type="InterPro" id="IPR001173">
    <property type="entry name" value="Glyco_trans_2-like"/>
</dbReference>
<dbReference type="EMBL" id="FSRK01000002">
    <property type="protein sequence ID" value="SIO35268.1"/>
    <property type="molecule type" value="Genomic_DNA"/>
</dbReference>
<protein>
    <submittedName>
        <fullName evidence="2">Glycosyltransferase involved in cell wall bisynthesis</fullName>
    </submittedName>
</protein>
<accession>A0A1N6ITF1</accession>
<dbReference type="PANTHER" id="PTHR43685">
    <property type="entry name" value="GLYCOSYLTRANSFERASE"/>
    <property type="match status" value="1"/>
</dbReference>
<dbReference type="RefSeq" id="WP_074236115.1">
    <property type="nucleotide sequence ID" value="NZ_FSRK01000002.1"/>
</dbReference>
<dbReference type="GO" id="GO:0016740">
    <property type="term" value="F:transferase activity"/>
    <property type="evidence" value="ECO:0007669"/>
    <property type="project" value="UniProtKB-KW"/>
</dbReference>
<dbReference type="OrthoDB" id="396512at2"/>
<dbReference type="Gene3D" id="3.90.550.10">
    <property type="entry name" value="Spore Coat Polysaccharide Biosynthesis Protein SpsA, Chain A"/>
    <property type="match status" value="1"/>
</dbReference>
<organism evidence="2 3">
    <name type="scientific">Epilithonimonas zeae</name>
    <dbReference type="NCBI Taxonomy" id="1416779"/>
    <lineage>
        <taxon>Bacteria</taxon>
        <taxon>Pseudomonadati</taxon>
        <taxon>Bacteroidota</taxon>
        <taxon>Flavobacteriia</taxon>
        <taxon>Flavobacteriales</taxon>
        <taxon>Weeksellaceae</taxon>
        <taxon>Chryseobacterium group</taxon>
        <taxon>Epilithonimonas</taxon>
    </lineage>
</organism>
<dbReference type="PANTHER" id="PTHR43685:SF2">
    <property type="entry name" value="GLYCOSYLTRANSFERASE 2-LIKE DOMAIN-CONTAINING PROTEIN"/>
    <property type="match status" value="1"/>
</dbReference>
<dbReference type="STRING" id="1416779.SAMN05444409_2980"/>
<dbReference type="CDD" id="cd00761">
    <property type="entry name" value="Glyco_tranf_GTA_type"/>
    <property type="match status" value="1"/>
</dbReference>
<proteinExistence type="predicted"/>
<keyword evidence="2" id="KW-0808">Transferase</keyword>
<dbReference type="AlphaFoldDB" id="A0A1N6ITF1"/>
<evidence type="ECO:0000313" key="2">
    <source>
        <dbReference type="EMBL" id="SIO35268.1"/>
    </source>
</evidence>
<evidence type="ECO:0000259" key="1">
    <source>
        <dbReference type="Pfam" id="PF00535"/>
    </source>
</evidence>
<dbReference type="SUPFAM" id="SSF53448">
    <property type="entry name" value="Nucleotide-diphospho-sugar transferases"/>
    <property type="match status" value="1"/>
</dbReference>
<gene>
    <name evidence="2" type="ORF">SAMN05444409_2980</name>
</gene>
<dbReference type="InterPro" id="IPR050834">
    <property type="entry name" value="Glycosyltransf_2"/>
</dbReference>
<keyword evidence="3" id="KW-1185">Reference proteome</keyword>
<dbReference type="Proteomes" id="UP000185207">
    <property type="component" value="Unassembled WGS sequence"/>
</dbReference>
<feature type="domain" description="Glycosyltransferase 2-like" evidence="1">
    <location>
        <begin position="5"/>
        <end position="136"/>
    </location>
</feature>
<dbReference type="InterPro" id="IPR029044">
    <property type="entry name" value="Nucleotide-diphossugar_trans"/>
</dbReference>
<evidence type="ECO:0000313" key="3">
    <source>
        <dbReference type="Proteomes" id="UP000185207"/>
    </source>
</evidence>